<sequence>MQSDFDGSKPRGSSEKQGRRMSLLYQQKKDPVKNRSSHCSHYLTYPVSTIGIHRISNRRNQTIYRGKARTFASTMASNTNGTQPTLNPSAVSTGEGQGPRDQEEGNAQHEDASSPSPGTPHPGTEEHQVLLPAEQTASEVVSPKGEVVVVNEKMENSNGICAAPSSATSPSSLSSHPRRPHAKSYSHKGRVRAGSRIAMSSPGDRAKPRDYLVLAILACFCPAWPINIVGFAYSVMSRNSLEQGNVDGARRLGRVAKLLSVVSLVGGVIIIVCMVCWGLQLKS</sequence>
<evidence type="ECO:0000313" key="8">
    <source>
        <dbReference type="EMBL" id="KAJ8284284.1"/>
    </source>
</evidence>
<proteinExistence type="inferred from homology"/>
<feature type="compositionally biased region" description="Basic residues" evidence="6">
    <location>
        <begin position="176"/>
        <end position="191"/>
    </location>
</feature>
<feature type="compositionally biased region" description="Polar residues" evidence="6">
    <location>
        <begin position="75"/>
        <end position="94"/>
    </location>
</feature>
<accession>A0A9Q1DYW5</accession>
<feature type="region of interest" description="Disordered" evidence="6">
    <location>
        <begin position="75"/>
        <end position="125"/>
    </location>
</feature>
<dbReference type="InterPro" id="IPR007593">
    <property type="entry name" value="CD225/Dispanin_fam"/>
</dbReference>
<feature type="region of interest" description="Disordered" evidence="6">
    <location>
        <begin position="159"/>
        <end position="191"/>
    </location>
</feature>
<dbReference type="OrthoDB" id="9665078at2759"/>
<evidence type="ECO:0000256" key="6">
    <source>
        <dbReference type="SAM" id="MobiDB-lite"/>
    </source>
</evidence>
<comment type="similarity">
    <text evidence="2">Belongs to the CD225/Dispanin family.</text>
</comment>
<evidence type="ECO:0000313" key="9">
    <source>
        <dbReference type="Proteomes" id="UP001152803"/>
    </source>
</evidence>
<name>A0A9Q1DYW5_CONCO</name>
<evidence type="ECO:0000256" key="2">
    <source>
        <dbReference type="ARBA" id="ARBA00006843"/>
    </source>
</evidence>
<dbReference type="GO" id="GO:0016020">
    <property type="term" value="C:membrane"/>
    <property type="evidence" value="ECO:0007669"/>
    <property type="project" value="UniProtKB-SubCell"/>
</dbReference>
<reference evidence="8" key="1">
    <citation type="journal article" date="2023" name="Science">
        <title>Genome structures resolve the early diversification of teleost fishes.</title>
        <authorList>
            <person name="Parey E."/>
            <person name="Louis A."/>
            <person name="Montfort J."/>
            <person name="Bouchez O."/>
            <person name="Roques C."/>
            <person name="Iampietro C."/>
            <person name="Lluch J."/>
            <person name="Castinel A."/>
            <person name="Donnadieu C."/>
            <person name="Desvignes T."/>
            <person name="Floi Bucao C."/>
            <person name="Jouanno E."/>
            <person name="Wen M."/>
            <person name="Mejri S."/>
            <person name="Dirks R."/>
            <person name="Jansen H."/>
            <person name="Henkel C."/>
            <person name="Chen W.J."/>
            <person name="Zahm M."/>
            <person name="Cabau C."/>
            <person name="Klopp C."/>
            <person name="Thompson A.W."/>
            <person name="Robinson-Rechavi M."/>
            <person name="Braasch I."/>
            <person name="Lecointre G."/>
            <person name="Bobe J."/>
            <person name="Postlethwait J.H."/>
            <person name="Berthelot C."/>
            <person name="Roest Crollius H."/>
            <person name="Guiguen Y."/>
        </authorList>
    </citation>
    <scope>NUCLEOTIDE SEQUENCE</scope>
    <source>
        <strain evidence="8">Concon-B</strain>
    </source>
</reference>
<organism evidence="8 9">
    <name type="scientific">Conger conger</name>
    <name type="common">Conger eel</name>
    <name type="synonym">Muraena conger</name>
    <dbReference type="NCBI Taxonomy" id="82655"/>
    <lineage>
        <taxon>Eukaryota</taxon>
        <taxon>Metazoa</taxon>
        <taxon>Chordata</taxon>
        <taxon>Craniata</taxon>
        <taxon>Vertebrata</taxon>
        <taxon>Euteleostomi</taxon>
        <taxon>Actinopterygii</taxon>
        <taxon>Neopterygii</taxon>
        <taxon>Teleostei</taxon>
        <taxon>Anguilliformes</taxon>
        <taxon>Congridae</taxon>
        <taxon>Conger</taxon>
    </lineage>
</organism>
<dbReference type="Pfam" id="PF04505">
    <property type="entry name" value="CD225"/>
    <property type="match status" value="1"/>
</dbReference>
<feature type="transmembrane region" description="Helical" evidence="7">
    <location>
        <begin position="255"/>
        <end position="279"/>
    </location>
</feature>
<feature type="compositionally biased region" description="Basic and acidic residues" evidence="6">
    <location>
        <begin position="1"/>
        <end position="18"/>
    </location>
</feature>
<keyword evidence="5 7" id="KW-0472">Membrane</keyword>
<feature type="transmembrane region" description="Helical" evidence="7">
    <location>
        <begin position="211"/>
        <end position="235"/>
    </location>
</feature>
<comment type="subcellular location">
    <subcellularLocation>
        <location evidence="1">Membrane</location>
    </subcellularLocation>
</comment>
<evidence type="ECO:0008006" key="10">
    <source>
        <dbReference type="Google" id="ProtNLM"/>
    </source>
</evidence>
<feature type="compositionally biased region" description="Basic and acidic residues" evidence="6">
    <location>
        <begin position="98"/>
        <end position="112"/>
    </location>
</feature>
<evidence type="ECO:0000256" key="1">
    <source>
        <dbReference type="ARBA" id="ARBA00004370"/>
    </source>
</evidence>
<dbReference type="EMBL" id="JAFJMO010000002">
    <property type="protein sequence ID" value="KAJ8284284.1"/>
    <property type="molecule type" value="Genomic_DNA"/>
</dbReference>
<feature type="compositionally biased region" description="Low complexity" evidence="6">
    <location>
        <begin position="162"/>
        <end position="175"/>
    </location>
</feature>
<protein>
    <recommendedName>
        <fullName evidence="10">Proline-rich transmembrane protein 2</fullName>
    </recommendedName>
</protein>
<dbReference type="InterPro" id="IPR051423">
    <property type="entry name" value="CD225/Dispanin"/>
</dbReference>
<evidence type="ECO:0000256" key="7">
    <source>
        <dbReference type="SAM" id="Phobius"/>
    </source>
</evidence>
<keyword evidence="9" id="KW-1185">Reference proteome</keyword>
<dbReference type="Proteomes" id="UP001152803">
    <property type="component" value="Unassembled WGS sequence"/>
</dbReference>
<evidence type="ECO:0000256" key="3">
    <source>
        <dbReference type="ARBA" id="ARBA00022692"/>
    </source>
</evidence>
<dbReference type="PANTHER" id="PTHR14948:SF43">
    <property type="entry name" value="PROLINE-RICH TRANSMEMBRANE PROTEIN 2"/>
    <property type="match status" value="1"/>
</dbReference>
<dbReference type="AlphaFoldDB" id="A0A9Q1DYW5"/>
<feature type="region of interest" description="Disordered" evidence="6">
    <location>
        <begin position="1"/>
        <end position="38"/>
    </location>
</feature>
<keyword evidence="4 7" id="KW-1133">Transmembrane helix</keyword>
<evidence type="ECO:0000256" key="5">
    <source>
        <dbReference type="ARBA" id="ARBA00023136"/>
    </source>
</evidence>
<evidence type="ECO:0000256" key="4">
    <source>
        <dbReference type="ARBA" id="ARBA00022989"/>
    </source>
</evidence>
<dbReference type="PANTHER" id="PTHR14948">
    <property type="entry name" value="NG5"/>
    <property type="match status" value="1"/>
</dbReference>
<comment type="caution">
    <text evidence="8">The sequence shown here is derived from an EMBL/GenBank/DDBJ whole genome shotgun (WGS) entry which is preliminary data.</text>
</comment>
<keyword evidence="3 7" id="KW-0812">Transmembrane</keyword>
<gene>
    <name evidence="8" type="ORF">COCON_G00031340</name>
</gene>